<organism evidence="1 2">
    <name type="scientific">Segetibacter aerophilus</name>
    <dbReference type="NCBI Taxonomy" id="670293"/>
    <lineage>
        <taxon>Bacteria</taxon>
        <taxon>Pseudomonadati</taxon>
        <taxon>Bacteroidota</taxon>
        <taxon>Chitinophagia</taxon>
        <taxon>Chitinophagales</taxon>
        <taxon>Chitinophagaceae</taxon>
        <taxon>Segetibacter</taxon>
    </lineage>
</organism>
<accession>A0A512BBR1</accession>
<gene>
    <name evidence="1" type="ORF">SAE01_19050</name>
</gene>
<reference evidence="1 2" key="1">
    <citation type="submission" date="2019-07" db="EMBL/GenBank/DDBJ databases">
        <title>Whole genome shotgun sequence of Segetibacter aerophilus NBRC 106135.</title>
        <authorList>
            <person name="Hosoyama A."/>
            <person name="Uohara A."/>
            <person name="Ohji S."/>
            <person name="Ichikawa N."/>
        </authorList>
    </citation>
    <scope>NUCLEOTIDE SEQUENCE [LARGE SCALE GENOMIC DNA]</scope>
    <source>
        <strain evidence="1 2">NBRC 106135</strain>
    </source>
</reference>
<dbReference type="Pfam" id="PF11138">
    <property type="entry name" value="DUF2911"/>
    <property type="match status" value="1"/>
</dbReference>
<evidence type="ECO:0000313" key="2">
    <source>
        <dbReference type="Proteomes" id="UP000321513"/>
    </source>
</evidence>
<sequence>MAQQKPTDLDKSPMDVSYFPANYPITKMRGQANGDPLARVIYSRPQKKGREIFGEEVKYNDVWRLGANEATELELFKNASIGGKKIPKGRYTLYCIPTEAKWTIVINRDNYSWGSFTYKADKDIARVDVPVQKTADNVEALSMYFDANSLIIQWENLKVAVPFTF</sequence>
<dbReference type="Proteomes" id="UP000321513">
    <property type="component" value="Unassembled WGS sequence"/>
</dbReference>
<dbReference type="EMBL" id="BJYT01000006">
    <property type="protein sequence ID" value="GEO09409.1"/>
    <property type="molecule type" value="Genomic_DNA"/>
</dbReference>
<dbReference type="InterPro" id="IPR021314">
    <property type="entry name" value="DUF2911"/>
</dbReference>
<dbReference type="AlphaFoldDB" id="A0A512BBR1"/>
<name>A0A512BBR1_9BACT</name>
<keyword evidence="2" id="KW-1185">Reference proteome</keyword>
<proteinExistence type="predicted"/>
<evidence type="ECO:0008006" key="3">
    <source>
        <dbReference type="Google" id="ProtNLM"/>
    </source>
</evidence>
<protein>
    <recommendedName>
        <fullName evidence="3">DUF2911 domain-containing protein</fullName>
    </recommendedName>
</protein>
<evidence type="ECO:0000313" key="1">
    <source>
        <dbReference type="EMBL" id="GEO09409.1"/>
    </source>
</evidence>
<comment type="caution">
    <text evidence="1">The sequence shown here is derived from an EMBL/GenBank/DDBJ whole genome shotgun (WGS) entry which is preliminary data.</text>
</comment>